<dbReference type="Proteomes" id="UP000886860">
    <property type="component" value="Unassembled WGS sequence"/>
</dbReference>
<dbReference type="PANTHER" id="PTHR40055">
    <property type="entry name" value="TRANSCRIPTIONAL REGULATOR YGIV-RELATED"/>
    <property type="match status" value="1"/>
</dbReference>
<name>A0A9D1KEG9_9FIRM</name>
<reference evidence="2" key="2">
    <citation type="journal article" date="2021" name="PeerJ">
        <title>Extensive microbial diversity within the chicken gut microbiome revealed by metagenomics and culture.</title>
        <authorList>
            <person name="Gilroy R."/>
            <person name="Ravi A."/>
            <person name="Getino M."/>
            <person name="Pursley I."/>
            <person name="Horton D.L."/>
            <person name="Alikhan N.F."/>
            <person name="Baker D."/>
            <person name="Gharbi K."/>
            <person name="Hall N."/>
            <person name="Watson M."/>
            <person name="Adriaenssens E.M."/>
            <person name="Foster-Nyarko E."/>
            <person name="Jarju S."/>
            <person name="Secka A."/>
            <person name="Antonio M."/>
            <person name="Oren A."/>
            <person name="Chaudhuri R.R."/>
            <person name="La Ragione R."/>
            <person name="Hildebrand F."/>
            <person name="Pallen M.J."/>
        </authorList>
    </citation>
    <scope>NUCLEOTIDE SEQUENCE</scope>
    <source>
        <strain evidence="2">CHK123-3438</strain>
    </source>
</reference>
<dbReference type="AlphaFoldDB" id="A0A9D1KEG9"/>
<protein>
    <submittedName>
        <fullName evidence="2">GyrI-like domain-containing protein</fullName>
    </submittedName>
</protein>
<dbReference type="SMART" id="SM00871">
    <property type="entry name" value="AraC_E_bind"/>
    <property type="match status" value="1"/>
</dbReference>
<dbReference type="InterPro" id="IPR010499">
    <property type="entry name" value="AraC_E-bd"/>
</dbReference>
<sequence>MILKFYVSTAQEKIPPSAVIYMRRTGEYGAGNQALMDTFKKWVRENNLYDKDTVIYAVPMDNPEKTEPCHCRYDVCINRPQNQKYAPNQVKCRELEGGKYLVFLIPHTTDAVQTAWQMCFSELEKLGYLPDETRPVMERYKKRLVDEHYCELCMPVL</sequence>
<dbReference type="PANTHER" id="PTHR40055:SF1">
    <property type="entry name" value="TRANSCRIPTIONAL REGULATOR YGIV-RELATED"/>
    <property type="match status" value="1"/>
</dbReference>
<evidence type="ECO:0000259" key="1">
    <source>
        <dbReference type="SMART" id="SM00871"/>
    </source>
</evidence>
<dbReference type="InterPro" id="IPR029442">
    <property type="entry name" value="GyrI-like"/>
</dbReference>
<organism evidence="2 3">
    <name type="scientific">Candidatus Caccovicinus merdipullorum</name>
    <dbReference type="NCBI Taxonomy" id="2840724"/>
    <lineage>
        <taxon>Bacteria</taxon>
        <taxon>Bacillati</taxon>
        <taxon>Bacillota</taxon>
        <taxon>Clostridia</taxon>
        <taxon>Eubacteriales</taxon>
        <taxon>Candidatus Caccovicinus</taxon>
    </lineage>
</organism>
<reference evidence="2" key="1">
    <citation type="submission" date="2020-10" db="EMBL/GenBank/DDBJ databases">
        <authorList>
            <person name="Gilroy R."/>
        </authorList>
    </citation>
    <scope>NUCLEOTIDE SEQUENCE</scope>
    <source>
        <strain evidence="2">CHK123-3438</strain>
    </source>
</reference>
<dbReference type="InterPro" id="IPR011256">
    <property type="entry name" value="Reg_factor_effector_dom_sf"/>
</dbReference>
<dbReference type="Gene3D" id="3.20.80.10">
    <property type="entry name" value="Regulatory factor, effector binding domain"/>
    <property type="match status" value="1"/>
</dbReference>
<dbReference type="Pfam" id="PF06445">
    <property type="entry name" value="GyrI-like"/>
    <property type="match status" value="1"/>
</dbReference>
<feature type="domain" description="AraC effector-binding" evidence="1">
    <location>
        <begin position="7"/>
        <end position="157"/>
    </location>
</feature>
<dbReference type="InterPro" id="IPR050908">
    <property type="entry name" value="SmbC-like"/>
</dbReference>
<evidence type="ECO:0000313" key="2">
    <source>
        <dbReference type="EMBL" id="HIT41488.1"/>
    </source>
</evidence>
<dbReference type="SUPFAM" id="SSF55136">
    <property type="entry name" value="Probable bacterial effector-binding domain"/>
    <property type="match status" value="1"/>
</dbReference>
<dbReference type="EMBL" id="DVKS01000086">
    <property type="protein sequence ID" value="HIT41488.1"/>
    <property type="molecule type" value="Genomic_DNA"/>
</dbReference>
<gene>
    <name evidence="2" type="ORF">IAB60_05175</name>
</gene>
<comment type="caution">
    <text evidence="2">The sequence shown here is derived from an EMBL/GenBank/DDBJ whole genome shotgun (WGS) entry which is preliminary data.</text>
</comment>
<evidence type="ECO:0000313" key="3">
    <source>
        <dbReference type="Proteomes" id="UP000886860"/>
    </source>
</evidence>
<accession>A0A9D1KEG9</accession>
<proteinExistence type="predicted"/>